<dbReference type="Proteomes" id="UP000663903">
    <property type="component" value="Chromosome"/>
</dbReference>
<evidence type="ECO:0000313" key="5">
    <source>
        <dbReference type="Proteomes" id="UP000663903"/>
    </source>
</evidence>
<keyword evidence="5" id="KW-1185">Reference proteome</keyword>
<proteinExistence type="predicted"/>
<keyword evidence="2" id="KW-0597">Phosphoprotein</keyword>
<dbReference type="PROSITE" id="PS50075">
    <property type="entry name" value="CARRIER"/>
    <property type="match status" value="1"/>
</dbReference>
<dbReference type="SUPFAM" id="SSF56801">
    <property type="entry name" value="Acetyl-CoA synthetase-like"/>
    <property type="match status" value="1"/>
</dbReference>
<protein>
    <recommendedName>
        <fullName evidence="3">Carrier domain-containing protein</fullName>
    </recommendedName>
</protein>
<dbReference type="PANTHER" id="PTHR45527">
    <property type="entry name" value="NONRIBOSOMAL PEPTIDE SYNTHETASE"/>
    <property type="match status" value="1"/>
</dbReference>
<gene>
    <name evidence="4" type="ORF">J1M35_10310</name>
</gene>
<dbReference type="GO" id="GO:0044550">
    <property type="term" value="P:secondary metabolite biosynthetic process"/>
    <property type="evidence" value="ECO:0007669"/>
    <property type="project" value="TreeGrafter"/>
</dbReference>
<feature type="domain" description="Carrier" evidence="3">
    <location>
        <begin position="42"/>
        <end position="119"/>
    </location>
</feature>
<dbReference type="InterPro" id="IPR006162">
    <property type="entry name" value="Ppantetheine_attach_site"/>
</dbReference>
<dbReference type="RefSeq" id="WP_208011322.1">
    <property type="nucleotide sequence ID" value="NZ_CP071796.1"/>
</dbReference>
<dbReference type="Gene3D" id="3.30.300.30">
    <property type="match status" value="1"/>
</dbReference>
<evidence type="ECO:0000313" key="4">
    <source>
        <dbReference type="EMBL" id="QTD47344.1"/>
    </source>
</evidence>
<evidence type="ECO:0000256" key="2">
    <source>
        <dbReference type="ARBA" id="ARBA00022553"/>
    </source>
</evidence>
<dbReference type="InterPro" id="IPR036736">
    <property type="entry name" value="ACP-like_sf"/>
</dbReference>
<organism evidence="4 5">
    <name type="scientific">Ottowia testudinis</name>
    <dbReference type="NCBI Taxonomy" id="2816950"/>
    <lineage>
        <taxon>Bacteria</taxon>
        <taxon>Pseudomonadati</taxon>
        <taxon>Pseudomonadota</taxon>
        <taxon>Betaproteobacteria</taxon>
        <taxon>Burkholderiales</taxon>
        <taxon>Comamonadaceae</taxon>
        <taxon>Ottowia</taxon>
    </lineage>
</organism>
<accession>A0A975H4Y5</accession>
<dbReference type="SUPFAM" id="SSF47336">
    <property type="entry name" value="ACP-like"/>
    <property type="match status" value="1"/>
</dbReference>
<name>A0A975H4Y5_9BURK</name>
<dbReference type="GO" id="GO:0031177">
    <property type="term" value="F:phosphopantetheine binding"/>
    <property type="evidence" value="ECO:0007669"/>
    <property type="project" value="TreeGrafter"/>
</dbReference>
<dbReference type="EMBL" id="CP071796">
    <property type="protein sequence ID" value="QTD47344.1"/>
    <property type="molecule type" value="Genomic_DNA"/>
</dbReference>
<sequence>MVPAQVLTIEALPLSANGKVDRKRVADLLVGQGINETATYDPPRDRLERQVAEIWCEVLQREQISRLDDFFLIGGDSLRATQIVQLLQSRRIGPAPVPLFVLFSSPTVAALAGHIRKQWQELTTVTADSDDPIEEGTL</sequence>
<dbReference type="AlphaFoldDB" id="A0A975H4Y5"/>
<dbReference type="GO" id="GO:0005737">
    <property type="term" value="C:cytoplasm"/>
    <property type="evidence" value="ECO:0007669"/>
    <property type="project" value="TreeGrafter"/>
</dbReference>
<evidence type="ECO:0000259" key="3">
    <source>
        <dbReference type="PROSITE" id="PS50075"/>
    </source>
</evidence>
<dbReference type="PANTHER" id="PTHR45527:SF1">
    <property type="entry name" value="FATTY ACID SYNTHASE"/>
    <property type="match status" value="1"/>
</dbReference>
<dbReference type="InterPro" id="IPR045851">
    <property type="entry name" value="AMP-bd_C_sf"/>
</dbReference>
<dbReference type="PROSITE" id="PS00012">
    <property type="entry name" value="PHOSPHOPANTETHEINE"/>
    <property type="match status" value="1"/>
</dbReference>
<reference evidence="4" key="1">
    <citation type="submission" date="2021-03" db="EMBL/GenBank/DDBJ databases">
        <title>Ottowia sp. 27C isolated from the cloaca of a Giant Asian pond turtle (Heosemys grandis).</title>
        <authorList>
            <person name="Spergser J."/>
            <person name="Busse H.-J."/>
        </authorList>
    </citation>
    <scope>NUCLEOTIDE SEQUENCE</scope>
    <source>
        <strain evidence="4">27C</strain>
    </source>
</reference>
<dbReference type="GO" id="GO:0043041">
    <property type="term" value="P:amino acid activation for nonribosomal peptide biosynthetic process"/>
    <property type="evidence" value="ECO:0007669"/>
    <property type="project" value="TreeGrafter"/>
</dbReference>
<dbReference type="KEGG" id="otd:J1M35_10310"/>
<dbReference type="Pfam" id="PF00550">
    <property type="entry name" value="PP-binding"/>
    <property type="match status" value="1"/>
</dbReference>
<dbReference type="InterPro" id="IPR009081">
    <property type="entry name" value="PP-bd_ACP"/>
</dbReference>
<evidence type="ECO:0000256" key="1">
    <source>
        <dbReference type="ARBA" id="ARBA00022450"/>
    </source>
</evidence>
<dbReference type="Gene3D" id="1.10.1200.10">
    <property type="entry name" value="ACP-like"/>
    <property type="match status" value="1"/>
</dbReference>
<keyword evidence="1" id="KW-0596">Phosphopantetheine</keyword>